<dbReference type="eggNOG" id="KOG3743">
    <property type="taxonomic scope" value="Eukaryota"/>
</dbReference>
<evidence type="ECO:0000256" key="1">
    <source>
        <dbReference type="SAM" id="MobiDB-lite"/>
    </source>
</evidence>
<organism evidence="3">
    <name type="scientific">Caenorhabditis remanei</name>
    <name type="common">Caenorhabditis vulgaris</name>
    <dbReference type="NCBI Taxonomy" id="31234"/>
    <lineage>
        <taxon>Eukaryota</taxon>
        <taxon>Metazoa</taxon>
        <taxon>Ecdysozoa</taxon>
        <taxon>Nematoda</taxon>
        <taxon>Chromadorea</taxon>
        <taxon>Rhabditida</taxon>
        <taxon>Rhabditina</taxon>
        <taxon>Rhabditomorpha</taxon>
        <taxon>Rhabditoidea</taxon>
        <taxon>Rhabditidae</taxon>
        <taxon>Peloderinae</taxon>
        <taxon>Caenorhabditis</taxon>
    </lineage>
</organism>
<reference evidence="2" key="1">
    <citation type="submission" date="2007-07" db="EMBL/GenBank/DDBJ databases">
        <title>PCAP assembly of the Caenorhabditis remanei genome.</title>
        <authorList>
            <consortium name="The Caenorhabditis remanei Sequencing Consortium"/>
            <person name="Wilson R.K."/>
        </authorList>
    </citation>
    <scope>NUCLEOTIDE SEQUENCE [LARGE SCALE GENOMIC DNA]</scope>
    <source>
        <strain evidence="2">PB4641</strain>
    </source>
</reference>
<protein>
    <submittedName>
        <fullName evidence="2">Uncharacterized protein</fullName>
    </submittedName>
</protein>
<feature type="compositionally biased region" description="Polar residues" evidence="1">
    <location>
        <begin position="62"/>
        <end position="79"/>
    </location>
</feature>
<gene>
    <name evidence="2" type="ORF">CRE_11606</name>
</gene>
<evidence type="ECO:0000313" key="3">
    <source>
        <dbReference type="Proteomes" id="UP000008281"/>
    </source>
</evidence>
<dbReference type="InParanoid" id="E3NSD5"/>
<dbReference type="HOGENOM" id="CLU_2123351_0_0_1"/>
<dbReference type="OrthoDB" id="5899128at2759"/>
<feature type="region of interest" description="Disordered" evidence="1">
    <location>
        <begin position="38"/>
        <end position="85"/>
    </location>
</feature>
<dbReference type="EMBL" id="DS269937">
    <property type="protein sequence ID" value="EFO90070.1"/>
    <property type="molecule type" value="Genomic_DNA"/>
</dbReference>
<sequence>MFQSVSPAATTPGPGQIVALQQIQALMALQLQQNNIFPKVDDHSSSPTPEMASPSAKRIKLSPNTSNHSDVSVASTSKGVNGEAKKSPKICKLLGHCNNWKLLKNYLLEIPMVP</sequence>
<accession>E3NSD5</accession>
<keyword evidence="3" id="KW-1185">Reference proteome</keyword>
<dbReference type="Proteomes" id="UP000008281">
    <property type="component" value="Unassembled WGS sequence"/>
</dbReference>
<dbReference type="AlphaFoldDB" id="E3NSD5"/>
<proteinExistence type="predicted"/>
<evidence type="ECO:0000313" key="2">
    <source>
        <dbReference type="EMBL" id="EFO90070.1"/>
    </source>
</evidence>
<dbReference type="STRING" id="31234.E3NSD5"/>
<name>E3NSD5_CAERE</name>